<reference evidence="2 3" key="1">
    <citation type="journal article" date="2018" name="Front. Plant Sci.">
        <title>Red Clover (Trifolium pratense) and Zigzag Clover (T. medium) - A Picture of Genomic Similarities and Differences.</title>
        <authorList>
            <person name="Dluhosova J."/>
            <person name="Istvanek J."/>
            <person name="Nedelnik J."/>
            <person name="Repkova J."/>
        </authorList>
    </citation>
    <scope>NUCLEOTIDE SEQUENCE [LARGE SCALE GENOMIC DNA]</scope>
    <source>
        <strain evidence="3">cv. 10/8</strain>
        <tissue evidence="2">Leaf</tissue>
    </source>
</reference>
<comment type="caution">
    <text evidence="2">The sequence shown here is derived from an EMBL/GenBank/DDBJ whole genome shotgun (WGS) entry which is preliminary data.</text>
</comment>
<evidence type="ECO:0000313" key="2">
    <source>
        <dbReference type="EMBL" id="MCI73669.1"/>
    </source>
</evidence>
<protein>
    <submittedName>
        <fullName evidence="2">Uncharacterized protein</fullName>
    </submittedName>
</protein>
<feature type="region of interest" description="Disordered" evidence="1">
    <location>
        <begin position="1"/>
        <end position="28"/>
    </location>
</feature>
<dbReference type="EMBL" id="LXQA010843683">
    <property type="protein sequence ID" value="MCI73669.1"/>
    <property type="molecule type" value="Genomic_DNA"/>
</dbReference>
<keyword evidence="3" id="KW-1185">Reference proteome</keyword>
<accession>A0A392UJ64</accession>
<sequence>MLSIAARWQNKDKTACHQQDHRRHDMQQ</sequence>
<organism evidence="2 3">
    <name type="scientific">Trifolium medium</name>
    <dbReference type="NCBI Taxonomy" id="97028"/>
    <lineage>
        <taxon>Eukaryota</taxon>
        <taxon>Viridiplantae</taxon>
        <taxon>Streptophyta</taxon>
        <taxon>Embryophyta</taxon>
        <taxon>Tracheophyta</taxon>
        <taxon>Spermatophyta</taxon>
        <taxon>Magnoliopsida</taxon>
        <taxon>eudicotyledons</taxon>
        <taxon>Gunneridae</taxon>
        <taxon>Pentapetalae</taxon>
        <taxon>rosids</taxon>
        <taxon>fabids</taxon>
        <taxon>Fabales</taxon>
        <taxon>Fabaceae</taxon>
        <taxon>Papilionoideae</taxon>
        <taxon>50 kb inversion clade</taxon>
        <taxon>NPAAA clade</taxon>
        <taxon>Hologalegina</taxon>
        <taxon>IRL clade</taxon>
        <taxon>Trifolieae</taxon>
        <taxon>Trifolium</taxon>
    </lineage>
</organism>
<feature type="compositionally biased region" description="Basic and acidic residues" evidence="1">
    <location>
        <begin position="9"/>
        <end position="28"/>
    </location>
</feature>
<feature type="non-terminal residue" evidence="2">
    <location>
        <position position="28"/>
    </location>
</feature>
<evidence type="ECO:0000256" key="1">
    <source>
        <dbReference type="SAM" id="MobiDB-lite"/>
    </source>
</evidence>
<evidence type="ECO:0000313" key="3">
    <source>
        <dbReference type="Proteomes" id="UP000265520"/>
    </source>
</evidence>
<dbReference type="Proteomes" id="UP000265520">
    <property type="component" value="Unassembled WGS sequence"/>
</dbReference>
<name>A0A392UJ64_9FABA</name>
<proteinExistence type="predicted"/>
<dbReference type="AlphaFoldDB" id="A0A392UJ64"/>